<keyword evidence="2" id="KW-1185">Reference proteome</keyword>
<protein>
    <submittedName>
        <fullName evidence="1">Uncharacterized protein</fullName>
    </submittedName>
</protein>
<evidence type="ECO:0000313" key="1">
    <source>
        <dbReference type="EMBL" id="MFC0474450.1"/>
    </source>
</evidence>
<dbReference type="RefSeq" id="WP_377057630.1">
    <property type="nucleotide sequence ID" value="NZ_JBHLUU010000015.1"/>
</dbReference>
<reference evidence="1 2" key="1">
    <citation type="submission" date="2024-09" db="EMBL/GenBank/DDBJ databases">
        <authorList>
            <person name="Sun Q."/>
            <person name="Mori K."/>
        </authorList>
    </citation>
    <scope>NUCLEOTIDE SEQUENCE [LARGE SCALE GENOMIC DNA]</scope>
    <source>
        <strain evidence="1 2">CGMCC 1.9126</strain>
    </source>
</reference>
<proteinExistence type="predicted"/>
<organism evidence="1 2">
    <name type="scientific">Robertmurraya beringensis</name>
    <dbReference type="NCBI Taxonomy" id="641660"/>
    <lineage>
        <taxon>Bacteria</taxon>
        <taxon>Bacillati</taxon>
        <taxon>Bacillota</taxon>
        <taxon>Bacilli</taxon>
        <taxon>Bacillales</taxon>
        <taxon>Bacillaceae</taxon>
        <taxon>Robertmurraya</taxon>
    </lineage>
</organism>
<evidence type="ECO:0000313" key="2">
    <source>
        <dbReference type="Proteomes" id="UP001589738"/>
    </source>
</evidence>
<accession>A0ABV6KMC6</accession>
<name>A0ABV6KMC6_9BACI</name>
<dbReference type="EMBL" id="JBHLUU010000015">
    <property type="protein sequence ID" value="MFC0474450.1"/>
    <property type="molecule type" value="Genomic_DNA"/>
</dbReference>
<sequence>MSRLFSMVLVGIGGYYAYKNRFRLVNIILGSPMIRRMVVSSLMNVPYVRNLMTKTVFSGRPAF</sequence>
<dbReference type="Proteomes" id="UP001589738">
    <property type="component" value="Unassembled WGS sequence"/>
</dbReference>
<gene>
    <name evidence="1" type="ORF">ACFFHF_03945</name>
</gene>
<comment type="caution">
    <text evidence="1">The sequence shown here is derived from an EMBL/GenBank/DDBJ whole genome shotgun (WGS) entry which is preliminary data.</text>
</comment>